<reference evidence="2" key="1">
    <citation type="journal article" date="2014" name="Int. J. Syst. Evol. Microbiol.">
        <title>Complete genome sequence of Corynebacterium casei LMG S-19264T (=DSM 44701T), isolated from a smear-ripened cheese.</title>
        <authorList>
            <consortium name="US DOE Joint Genome Institute (JGI-PGF)"/>
            <person name="Walter F."/>
            <person name="Albersmeier A."/>
            <person name="Kalinowski J."/>
            <person name="Ruckert C."/>
        </authorList>
    </citation>
    <scope>NUCLEOTIDE SEQUENCE</scope>
    <source>
        <strain evidence="2">CGMCC 1.15447</strain>
    </source>
</reference>
<proteinExistence type="predicted"/>
<dbReference type="NCBIfam" id="TIGR03436">
    <property type="entry name" value="acidobact_VWFA"/>
    <property type="match status" value="1"/>
</dbReference>
<dbReference type="Proteomes" id="UP000648801">
    <property type="component" value="Unassembled WGS sequence"/>
</dbReference>
<dbReference type="RefSeq" id="WP_188757980.1">
    <property type="nucleotide sequence ID" value="NZ_BMJB01000001.1"/>
</dbReference>
<keyword evidence="1" id="KW-0732">Signal</keyword>
<keyword evidence="3" id="KW-1185">Reference proteome</keyword>
<evidence type="ECO:0008006" key="4">
    <source>
        <dbReference type="Google" id="ProtNLM"/>
    </source>
</evidence>
<dbReference type="AlphaFoldDB" id="A0A916RJV6"/>
<feature type="chain" id="PRO_5037930940" description="VWA domain-containing protein" evidence="1">
    <location>
        <begin position="25"/>
        <end position="616"/>
    </location>
</feature>
<organism evidence="2 3">
    <name type="scientific">Edaphobacter acidisoli</name>
    <dbReference type="NCBI Taxonomy" id="2040573"/>
    <lineage>
        <taxon>Bacteria</taxon>
        <taxon>Pseudomonadati</taxon>
        <taxon>Acidobacteriota</taxon>
        <taxon>Terriglobia</taxon>
        <taxon>Terriglobales</taxon>
        <taxon>Acidobacteriaceae</taxon>
        <taxon>Edaphobacter</taxon>
    </lineage>
</organism>
<accession>A0A916RJV6</accession>
<sequence length="616" mass="66761">MLRSFQLWCSLVLFTCATFSFGQSQPTQSGVTLYTGARLVIVDVVVTDSHQNPVHNLTASDFTLLEKNVSQQIRHFEEHTALSPAEAAKLGPLPSLPKGIFTNYTPTPPGGAVNILLLDALNTPMQDQAYVRYQLQQYLKHATPGTRIAIFGLTTRLTLLQGFTSDPEVLKAFVDKKNPQASPLLGDAVSGVDSDNVADSFSSFGNDPSTADVMANMQQFDATMQAFKQQLRTQYTLDAMNQLARYLSGIPGRKNLIWFSGAFPLNIMPDGDLADPFAAVASSEDEFRETTNLLTLSQVAVYPVDARGLMTSPVYDASVSGSRFAKNPGAFGAANAKFLQKTAEEHMTMAQMAESTGGHAFYNTNGLSQAVSKAIESGSNYYTIAYSPSNMKWDGSFRKIEIRVNRPGLTLAYRRGYYAVPPGDQAGKEIDPATIAANAPFGRDPMRAAMMRGGPDPTEIIFKARVRPMTAAAEEQPAPGNLLNPNIKTKGPFVRYAIDIAADPRVMLTATTGGYHQDAAQFLTYVYDQDGHVINLVDNRTHANLPPEAYARSLRVGLHWHQEVSVPTKGNYFLRIGIHDLTGNRVGAIEVPIATIKNLPPLNPSAAASPAPGAGH</sequence>
<evidence type="ECO:0000313" key="2">
    <source>
        <dbReference type="EMBL" id="GGA58772.1"/>
    </source>
</evidence>
<name>A0A916RJV6_9BACT</name>
<feature type="signal peptide" evidence="1">
    <location>
        <begin position="1"/>
        <end position="24"/>
    </location>
</feature>
<dbReference type="InterPro" id="IPR017802">
    <property type="entry name" value="VWFA-rel_acidobac-type"/>
</dbReference>
<gene>
    <name evidence="2" type="ORF">GCM10011507_07700</name>
</gene>
<evidence type="ECO:0000256" key="1">
    <source>
        <dbReference type="SAM" id="SignalP"/>
    </source>
</evidence>
<protein>
    <recommendedName>
        <fullName evidence="4">VWA domain-containing protein</fullName>
    </recommendedName>
</protein>
<comment type="caution">
    <text evidence="2">The sequence shown here is derived from an EMBL/GenBank/DDBJ whole genome shotgun (WGS) entry which is preliminary data.</text>
</comment>
<reference evidence="2" key="2">
    <citation type="submission" date="2020-09" db="EMBL/GenBank/DDBJ databases">
        <authorList>
            <person name="Sun Q."/>
            <person name="Zhou Y."/>
        </authorList>
    </citation>
    <scope>NUCLEOTIDE SEQUENCE</scope>
    <source>
        <strain evidence="2">CGMCC 1.15447</strain>
    </source>
</reference>
<evidence type="ECO:0000313" key="3">
    <source>
        <dbReference type="Proteomes" id="UP000648801"/>
    </source>
</evidence>
<dbReference type="EMBL" id="BMJB01000001">
    <property type="protein sequence ID" value="GGA58772.1"/>
    <property type="molecule type" value="Genomic_DNA"/>
</dbReference>